<gene>
    <name evidence="1" type="ORF">DFR76_102551</name>
</gene>
<dbReference type="Proteomes" id="UP000254869">
    <property type="component" value="Unassembled WGS sequence"/>
</dbReference>
<accession>A0A370IC18</accession>
<keyword evidence="2" id="KW-1185">Reference proteome</keyword>
<dbReference type="InterPro" id="IPR019587">
    <property type="entry name" value="Polyketide_cyclase/dehydratase"/>
</dbReference>
<proteinExistence type="predicted"/>
<dbReference type="AlphaFoldDB" id="A0A370IC18"/>
<reference evidence="1 2" key="1">
    <citation type="submission" date="2018-07" db="EMBL/GenBank/DDBJ databases">
        <title>Genomic Encyclopedia of Type Strains, Phase IV (KMG-IV): sequencing the most valuable type-strain genomes for metagenomic binning, comparative biology and taxonomic classification.</title>
        <authorList>
            <person name="Goeker M."/>
        </authorList>
    </citation>
    <scope>NUCLEOTIDE SEQUENCE [LARGE SCALE GENOMIC DNA]</scope>
    <source>
        <strain evidence="1 2">DSM 44290</strain>
    </source>
</reference>
<dbReference type="STRING" id="1210086.GCA_001613105_01127"/>
<dbReference type="EMBL" id="QQBC01000002">
    <property type="protein sequence ID" value="RDI68150.1"/>
    <property type="molecule type" value="Genomic_DNA"/>
</dbReference>
<organism evidence="1 2">
    <name type="scientific">Nocardia pseudobrasiliensis</name>
    <dbReference type="NCBI Taxonomy" id="45979"/>
    <lineage>
        <taxon>Bacteria</taxon>
        <taxon>Bacillati</taxon>
        <taxon>Actinomycetota</taxon>
        <taxon>Actinomycetes</taxon>
        <taxon>Mycobacteriales</taxon>
        <taxon>Nocardiaceae</taxon>
        <taxon>Nocardia</taxon>
    </lineage>
</organism>
<dbReference type="Pfam" id="PF10604">
    <property type="entry name" value="Polyketide_cyc2"/>
    <property type="match status" value="1"/>
</dbReference>
<protein>
    <submittedName>
        <fullName evidence="1">Polyketide cyclase/dehydrase/lipid transport protein</fullName>
    </submittedName>
</protein>
<dbReference type="RefSeq" id="WP_067993651.1">
    <property type="nucleotide sequence ID" value="NZ_QQBC01000002.1"/>
</dbReference>
<dbReference type="CDD" id="cd07812">
    <property type="entry name" value="SRPBCC"/>
    <property type="match status" value="1"/>
</dbReference>
<comment type="caution">
    <text evidence="1">The sequence shown here is derived from an EMBL/GenBank/DDBJ whole genome shotgun (WGS) entry which is preliminary data.</text>
</comment>
<evidence type="ECO:0000313" key="2">
    <source>
        <dbReference type="Proteomes" id="UP000254869"/>
    </source>
</evidence>
<sequence>MITIQIEEVCAAPVDYAFRYVADYRNTIHYLYGLSKFEPVTELDQGVGAVFDGSLGLGPVTLSCRMRAVDWDEPTLIRSKSVRGLDTEFTYRFAAVDAERSRVGLSIDLNFLGLAGRAMAKAVGPFIDSARKQTGTRLAEQVAAYYSAQRTA</sequence>
<dbReference type="InterPro" id="IPR023393">
    <property type="entry name" value="START-like_dom_sf"/>
</dbReference>
<evidence type="ECO:0000313" key="1">
    <source>
        <dbReference type="EMBL" id="RDI68150.1"/>
    </source>
</evidence>
<name>A0A370IC18_9NOCA</name>
<dbReference type="Gene3D" id="3.30.530.20">
    <property type="match status" value="1"/>
</dbReference>
<dbReference type="SUPFAM" id="SSF55961">
    <property type="entry name" value="Bet v1-like"/>
    <property type="match status" value="1"/>
</dbReference>